<organism evidence="11 12">
    <name type="scientific">Perkinsus chesapeaki</name>
    <name type="common">Clam parasite</name>
    <name type="synonym">Perkinsus andrewsi</name>
    <dbReference type="NCBI Taxonomy" id="330153"/>
    <lineage>
        <taxon>Eukaryota</taxon>
        <taxon>Sar</taxon>
        <taxon>Alveolata</taxon>
        <taxon>Perkinsozoa</taxon>
        <taxon>Perkinsea</taxon>
        <taxon>Perkinsida</taxon>
        <taxon>Perkinsidae</taxon>
        <taxon>Perkinsus</taxon>
    </lineage>
</organism>
<dbReference type="Proteomes" id="UP000591131">
    <property type="component" value="Unassembled WGS sequence"/>
</dbReference>
<accession>A0A7J6KVR9</accession>
<dbReference type="InterPro" id="IPR025749">
    <property type="entry name" value="Sphingomyelin_synth-like_dom"/>
</dbReference>
<dbReference type="EMBL" id="JAAPAO010001202">
    <property type="protein sequence ID" value="KAF4650689.1"/>
    <property type="molecule type" value="Genomic_DNA"/>
</dbReference>
<evidence type="ECO:0000313" key="11">
    <source>
        <dbReference type="EMBL" id="KAF4650689.1"/>
    </source>
</evidence>
<evidence type="ECO:0000256" key="1">
    <source>
        <dbReference type="ARBA" id="ARBA00004141"/>
    </source>
</evidence>
<dbReference type="GO" id="GO:0047493">
    <property type="term" value="F:ceramide cholinephosphotransferase activity"/>
    <property type="evidence" value="ECO:0007669"/>
    <property type="project" value="TreeGrafter"/>
</dbReference>
<name>A0A7J6KVR9_PERCH</name>
<keyword evidence="3" id="KW-0808">Transferase</keyword>
<dbReference type="InterPro" id="IPR045221">
    <property type="entry name" value="Sphingomyelin_synth-like"/>
</dbReference>
<dbReference type="GO" id="GO:0046513">
    <property type="term" value="P:ceramide biosynthetic process"/>
    <property type="evidence" value="ECO:0007669"/>
    <property type="project" value="TreeGrafter"/>
</dbReference>
<comment type="caution">
    <text evidence="11">The sequence shown here is derived from an EMBL/GenBank/DDBJ whole genome shotgun (WGS) entry which is preliminary data.</text>
</comment>
<gene>
    <name evidence="11" type="ORF">FOL47_000968</name>
</gene>
<keyword evidence="7" id="KW-0443">Lipid metabolism</keyword>
<dbReference type="OrthoDB" id="422827at2759"/>
<sequence length="261" mass="29451">MTNHIAPPSNTERLVCKFRAQVKANWMVLRVAWPWFVVALLLLLIHALAVGLVSLLEFRYNLLGKQSDVLVDFGHMLVPAVEVYPAGGICTWLLVLLMTWSVGSLTVVTIMRPRPGITIIGILWRTVFVCALAFNLRSISFLVTLLPAPWPECQDDVFSLIHSTSGCGDLIFSGHTLCGMACLLAVAHYSTNWIINIPGWVLFLGEIVAILAERAHYSVDIVVALFTTPMLWICFYHFFPKDPSTRIAFWKDQPRYEDYDR</sequence>
<evidence type="ECO:0000256" key="3">
    <source>
        <dbReference type="ARBA" id="ARBA00022679"/>
    </source>
</evidence>
<protein>
    <recommendedName>
        <fullName evidence="10">Sphingomyelin synthase-like domain-containing protein</fullName>
    </recommendedName>
</protein>
<feature type="transmembrane region" description="Helical" evidence="9">
    <location>
        <begin position="33"/>
        <end position="56"/>
    </location>
</feature>
<dbReference type="GO" id="GO:0005789">
    <property type="term" value="C:endoplasmic reticulum membrane"/>
    <property type="evidence" value="ECO:0007669"/>
    <property type="project" value="TreeGrafter"/>
</dbReference>
<dbReference type="GO" id="GO:0033188">
    <property type="term" value="F:sphingomyelin synthase activity"/>
    <property type="evidence" value="ECO:0007669"/>
    <property type="project" value="TreeGrafter"/>
</dbReference>
<evidence type="ECO:0000256" key="4">
    <source>
        <dbReference type="ARBA" id="ARBA00022692"/>
    </source>
</evidence>
<dbReference type="PANTHER" id="PTHR21290">
    <property type="entry name" value="SPHINGOMYELIN SYNTHETASE"/>
    <property type="match status" value="1"/>
</dbReference>
<evidence type="ECO:0000256" key="8">
    <source>
        <dbReference type="ARBA" id="ARBA00023136"/>
    </source>
</evidence>
<comment type="similarity">
    <text evidence="2">Belongs to the sphingomyelin synthase family.</text>
</comment>
<evidence type="ECO:0000256" key="9">
    <source>
        <dbReference type="SAM" id="Phobius"/>
    </source>
</evidence>
<feature type="transmembrane region" description="Helical" evidence="9">
    <location>
        <begin position="170"/>
        <end position="186"/>
    </location>
</feature>
<comment type="subcellular location">
    <subcellularLocation>
        <location evidence="1">Membrane</location>
        <topology evidence="1">Multi-pass membrane protein</topology>
    </subcellularLocation>
</comment>
<dbReference type="GO" id="GO:0005886">
    <property type="term" value="C:plasma membrane"/>
    <property type="evidence" value="ECO:0007669"/>
    <property type="project" value="TreeGrafter"/>
</dbReference>
<dbReference type="GO" id="GO:0000139">
    <property type="term" value="C:Golgi membrane"/>
    <property type="evidence" value="ECO:0007669"/>
    <property type="project" value="TreeGrafter"/>
</dbReference>
<keyword evidence="6 9" id="KW-1133">Transmembrane helix</keyword>
<feature type="transmembrane region" description="Helical" evidence="9">
    <location>
        <begin position="217"/>
        <end position="239"/>
    </location>
</feature>
<dbReference type="PANTHER" id="PTHR21290:SF25">
    <property type="entry name" value="SPHINGOMYELIN SYNTHASE-RELATED PROTEIN 1"/>
    <property type="match status" value="1"/>
</dbReference>
<keyword evidence="8 9" id="KW-0472">Membrane</keyword>
<evidence type="ECO:0000313" key="12">
    <source>
        <dbReference type="Proteomes" id="UP000591131"/>
    </source>
</evidence>
<dbReference type="Pfam" id="PF14360">
    <property type="entry name" value="PAP2_C"/>
    <property type="match status" value="1"/>
</dbReference>
<evidence type="ECO:0000259" key="10">
    <source>
        <dbReference type="Pfam" id="PF14360"/>
    </source>
</evidence>
<evidence type="ECO:0000256" key="5">
    <source>
        <dbReference type="ARBA" id="ARBA00022919"/>
    </source>
</evidence>
<reference evidence="11 12" key="1">
    <citation type="submission" date="2020-04" db="EMBL/GenBank/DDBJ databases">
        <title>Perkinsus chesapeaki whole genome sequence.</title>
        <authorList>
            <person name="Bogema D.R."/>
        </authorList>
    </citation>
    <scope>NUCLEOTIDE SEQUENCE [LARGE SCALE GENOMIC DNA]</scope>
    <source>
        <strain evidence="11">ATCC PRA-425</strain>
    </source>
</reference>
<feature type="domain" description="Sphingomyelin synthase-like" evidence="10">
    <location>
        <begin position="166"/>
        <end position="237"/>
    </location>
</feature>
<evidence type="ECO:0000256" key="7">
    <source>
        <dbReference type="ARBA" id="ARBA00023098"/>
    </source>
</evidence>
<dbReference type="AlphaFoldDB" id="A0A7J6KVR9"/>
<keyword evidence="5" id="KW-0746">Sphingolipid metabolism</keyword>
<feature type="transmembrane region" description="Helical" evidence="9">
    <location>
        <begin position="122"/>
        <end position="150"/>
    </location>
</feature>
<evidence type="ECO:0000256" key="6">
    <source>
        <dbReference type="ARBA" id="ARBA00022989"/>
    </source>
</evidence>
<proteinExistence type="inferred from homology"/>
<keyword evidence="4 9" id="KW-0812">Transmembrane</keyword>
<keyword evidence="12" id="KW-1185">Reference proteome</keyword>
<evidence type="ECO:0000256" key="2">
    <source>
        <dbReference type="ARBA" id="ARBA00005441"/>
    </source>
</evidence>
<feature type="transmembrane region" description="Helical" evidence="9">
    <location>
        <begin position="83"/>
        <end position="110"/>
    </location>
</feature>
<feature type="transmembrane region" description="Helical" evidence="9">
    <location>
        <begin position="193"/>
        <end position="211"/>
    </location>
</feature>